<protein>
    <submittedName>
        <fullName evidence="1">Uncharacterized protein</fullName>
    </submittedName>
</protein>
<name>A0AAV7MF75_PLEWA</name>
<organism evidence="1 2">
    <name type="scientific">Pleurodeles waltl</name>
    <name type="common">Iberian ribbed newt</name>
    <dbReference type="NCBI Taxonomy" id="8319"/>
    <lineage>
        <taxon>Eukaryota</taxon>
        <taxon>Metazoa</taxon>
        <taxon>Chordata</taxon>
        <taxon>Craniata</taxon>
        <taxon>Vertebrata</taxon>
        <taxon>Euteleostomi</taxon>
        <taxon>Amphibia</taxon>
        <taxon>Batrachia</taxon>
        <taxon>Caudata</taxon>
        <taxon>Salamandroidea</taxon>
        <taxon>Salamandridae</taxon>
        <taxon>Pleurodelinae</taxon>
        <taxon>Pleurodeles</taxon>
    </lineage>
</organism>
<gene>
    <name evidence="1" type="ORF">NDU88_007042</name>
</gene>
<evidence type="ECO:0000313" key="2">
    <source>
        <dbReference type="Proteomes" id="UP001066276"/>
    </source>
</evidence>
<dbReference type="Proteomes" id="UP001066276">
    <property type="component" value="Chromosome 10"/>
</dbReference>
<proteinExistence type="predicted"/>
<sequence length="89" mass="10285">MHGKSESETNDASTSKPIIVTELTALKRLEQDERHLHDKKELSSNVFYRLLIVMCKQSGIYGTASWNTPDGKDERQLQQFGRELVHQRK</sequence>
<dbReference type="EMBL" id="JANPWB010000014">
    <property type="protein sequence ID" value="KAJ1101981.1"/>
    <property type="molecule type" value="Genomic_DNA"/>
</dbReference>
<accession>A0AAV7MF75</accession>
<comment type="caution">
    <text evidence="1">The sequence shown here is derived from an EMBL/GenBank/DDBJ whole genome shotgun (WGS) entry which is preliminary data.</text>
</comment>
<keyword evidence="2" id="KW-1185">Reference proteome</keyword>
<evidence type="ECO:0000313" key="1">
    <source>
        <dbReference type="EMBL" id="KAJ1101981.1"/>
    </source>
</evidence>
<reference evidence="1" key="1">
    <citation type="journal article" date="2022" name="bioRxiv">
        <title>Sequencing and chromosome-scale assembly of the giantPleurodeles waltlgenome.</title>
        <authorList>
            <person name="Brown T."/>
            <person name="Elewa A."/>
            <person name="Iarovenko S."/>
            <person name="Subramanian E."/>
            <person name="Araus A.J."/>
            <person name="Petzold A."/>
            <person name="Susuki M."/>
            <person name="Suzuki K.-i.T."/>
            <person name="Hayashi T."/>
            <person name="Toyoda A."/>
            <person name="Oliveira C."/>
            <person name="Osipova E."/>
            <person name="Leigh N.D."/>
            <person name="Simon A."/>
            <person name="Yun M.H."/>
        </authorList>
    </citation>
    <scope>NUCLEOTIDE SEQUENCE</scope>
    <source>
        <strain evidence="1">20211129_DDA</strain>
        <tissue evidence="1">Liver</tissue>
    </source>
</reference>
<dbReference type="AlphaFoldDB" id="A0AAV7MF75"/>